<name>A0A919WF47_9BACI</name>
<gene>
    <name evidence="1" type="ORF">J27TS8_08160</name>
</gene>
<keyword evidence="2" id="KW-1185">Reference proteome</keyword>
<evidence type="ECO:0000313" key="1">
    <source>
        <dbReference type="EMBL" id="GIN60823.1"/>
    </source>
</evidence>
<dbReference type="RefSeq" id="WP_235879428.1">
    <property type="nucleotide sequence ID" value="NZ_BORC01000001.1"/>
</dbReference>
<sequence>MERKVVVGLEDYLQLLSSKGFQFGEDAIGFIYFGKQYTNASDELARTALELTLKAQKSFDGSFYISLLELLMSNQITSRNEAIKFIKEQNILV</sequence>
<dbReference type="EMBL" id="BORC01000001">
    <property type="protein sequence ID" value="GIN60823.1"/>
    <property type="molecule type" value="Genomic_DNA"/>
</dbReference>
<dbReference type="Proteomes" id="UP000682111">
    <property type="component" value="Unassembled WGS sequence"/>
</dbReference>
<organism evidence="1 2">
    <name type="scientific">Robertmurraya siralis</name>
    <dbReference type="NCBI Taxonomy" id="77777"/>
    <lineage>
        <taxon>Bacteria</taxon>
        <taxon>Bacillati</taxon>
        <taxon>Bacillota</taxon>
        <taxon>Bacilli</taxon>
        <taxon>Bacillales</taxon>
        <taxon>Bacillaceae</taxon>
        <taxon>Robertmurraya</taxon>
    </lineage>
</organism>
<dbReference type="InterPro" id="IPR046126">
    <property type="entry name" value="DUF6123"/>
</dbReference>
<evidence type="ECO:0000313" key="2">
    <source>
        <dbReference type="Proteomes" id="UP000682111"/>
    </source>
</evidence>
<proteinExistence type="predicted"/>
<reference evidence="1" key="1">
    <citation type="submission" date="2021-03" db="EMBL/GenBank/DDBJ databases">
        <title>Antimicrobial resistance genes in bacteria isolated from Japanese honey, and their potential for conferring macrolide and lincosamide resistance in the American foulbrood pathogen Paenibacillus larvae.</title>
        <authorList>
            <person name="Okamoto M."/>
            <person name="Kumagai M."/>
            <person name="Kanamori H."/>
            <person name="Takamatsu D."/>
        </authorList>
    </citation>
    <scope>NUCLEOTIDE SEQUENCE</scope>
    <source>
        <strain evidence="1">J27TS8</strain>
    </source>
</reference>
<dbReference type="Pfam" id="PF19618">
    <property type="entry name" value="DUF6123"/>
    <property type="match status" value="1"/>
</dbReference>
<accession>A0A919WF47</accession>
<dbReference type="AlphaFoldDB" id="A0A919WF47"/>
<protein>
    <submittedName>
        <fullName evidence="1">Uncharacterized protein</fullName>
    </submittedName>
</protein>
<comment type="caution">
    <text evidence="1">The sequence shown here is derived from an EMBL/GenBank/DDBJ whole genome shotgun (WGS) entry which is preliminary data.</text>
</comment>